<gene>
    <name evidence="4" type="ORF">OJ253_1019</name>
</gene>
<reference evidence="4" key="1">
    <citation type="submission" date="2022-10" db="EMBL/GenBank/DDBJ databases">
        <title>Adaptive evolution leads to modifications in subtelomeric GC content in a zoonotic Cryptosporidium species.</title>
        <authorList>
            <person name="Li J."/>
            <person name="Feng Y."/>
            <person name="Xiao L."/>
        </authorList>
    </citation>
    <scope>NUCLEOTIDE SEQUENCE</scope>
    <source>
        <strain evidence="4">33844</strain>
    </source>
</reference>
<sequence length="1642" mass="187783">MVIQKFVDVAMFPGTYSSYDITSYPETILIPGPVDAEKKIPCFLFVPRSNSKIFVIYAHANGVDIGEIHGRLRYVSERLKVNMLLFDYPGYGKYEGRSDESNVDQCMTVLLNFVTQELNWPIENIILWGCSIGTGPSTRQAKILNQQKKKLGGLILQCPYKSIKHAAESLAGKIGRFLISQRWNIQSEIMDCYCPVLWIHGKKDSLFSWHGSFEMFNSYHTHLRSCHFPKDASHHYFDIEMDIILPIQQFINKFVLPNTLPIFESKCMKDGKKTKFNINKVYSSKLNAYRPTVLDVYLTRNTNVKISKENSNVTGDKKSSTGNNISQDSDVNNIRVIGPKDIKSILQFWGNNKKDANSMMISQKNMVYLDGDFTPKYIWLNGEAGEYIQHSKENKSRVGSSSSIYLSSSGEDEFEENSDYDGSLNDETNSSQSDDNSNEELKCYNRLVNSNLISSSQVFHKNIKQCISYSNTNTNANSVYDNNLEKFRRCNLRKRNVVLNNPSIFRMECRNRMERLNTRSFVKSEEILLNFWPVTNLYCYLYDQYYQFFQLILNKLKNGDFSFTKNGNDTFLSIIMWVRRLYYIYTPTLFMNSIYSYNSSIDQWNLEGVTLGNIYIQLTSIGGISGRLSVKLLEKYPIYSCFPPPFYIVLPLYVPPKPFFQPIAEWIVRTAYRLYVYNLVKSNKSSKYRELYVSQKYPNIDSFNDPINQLETKCLLEELSFSSLQHFLLSNTRPKIEKLALVTGFGNWIPFGWSEFFVKLFEANSKHYLQRLLFINQDEIKLSGNDFVNLLVPFYLPSYANMNIIYKIIKAKIKTRDEWMDCIKTKSSMEGHDNEINNLIHPNICNSIFSNLMAVINTSIKITDGLTQYNTVDNYNEPSSSTEGSFLLQNNQLNWQEILKDFDSFSNFMSKMNFLSPKLSLPGISQSFRGKQSTGSQELHCDKAELQTSFVPGNTFLNNSIVESPESDKSIKCIDSNESSSEVMEVDSNRMGSFHDEVESPEQTIIRSFQGKIILIDDSDVNKCENNEEAVETGSRSSELPLTWESVFLSSQDPLLVINQLQYHDRLCMGMSPSNYIILHRSLYERYSFLRLNNESEHLFRLLWHFSHCCIYHGNLLSSSLYKRDAGNFVIHPLHCILLISGILRRSLESSESSDLSQLKWEGCGSDQQYCGFNSSCINSTQNRKLNIIERILSISLELIENGVCNQIVNYQFDRGSNYGSFILGGNIQGILKARSLEPMDSILNQEPNSKPGFNNLATLNSSTEEGYKRNINVNIKADSNITDSHSNSSSLSSSRVSSFESVVQKVYDGKINKNELSSLEKKQNHRVFVYSSTKSLHKHAFFKDEGFLKMNRNNKLAKETRIVNISNHVDQFSMISPIVLNQDLNQPHNQNVIKSIDLEPGNALFEKNSESCRGDRQQNRFKMFTSSPLRIFKNFNVQITGPASSGRTTFLLRHLNGRYVDPETVGCIDTAIVRKDSCVLNMFDNCSTGQLNQSHTCSPRANRENDKSEFNMRKRCKGGKEIQILNPNNLDSDSFDGVLFFIDSSDHGRIPLARKLLSRLIFEKANKRPPILIIATKQDVQGALTPSELAVELNVENMINAYKDQIWDYGIIGVSSFGLDLGSNLATSIILLLHSFQQLLL</sequence>
<dbReference type="PANTHER" id="PTHR12277:SF197">
    <property type="entry name" value="CHROMOSOME UNDETERMINED SCAFFOLD_38, WHOLE GENOME SHOTGUN SEQUENCE"/>
    <property type="match status" value="1"/>
</dbReference>
<evidence type="ECO:0000256" key="1">
    <source>
        <dbReference type="ARBA" id="ARBA00022741"/>
    </source>
</evidence>
<dbReference type="OrthoDB" id="10249433at2759"/>
<comment type="caution">
    <text evidence="4">The sequence shown here is derived from an EMBL/GenBank/DDBJ whole genome shotgun (WGS) entry which is preliminary data.</text>
</comment>
<dbReference type="InterPro" id="IPR027417">
    <property type="entry name" value="P-loop_NTPase"/>
</dbReference>
<feature type="region of interest" description="Disordered" evidence="3">
    <location>
        <begin position="309"/>
        <end position="330"/>
    </location>
</feature>
<feature type="compositionally biased region" description="Acidic residues" evidence="3">
    <location>
        <begin position="410"/>
        <end position="419"/>
    </location>
</feature>
<dbReference type="InterPro" id="IPR029058">
    <property type="entry name" value="AB_hydrolase_fold"/>
</dbReference>
<keyword evidence="4" id="KW-0378">Hydrolase</keyword>
<dbReference type="SUPFAM" id="SSF53474">
    <property type="entry name" value="alpha/beta-Hydrolases"/>
    <property type="match status" value="1"/>
</dbReference>
<evidence type="ECO:0000256" key="3">
    <source>
        <dbReference type="SAM" id="MobiDB-lite"/>
    </source>
</evidence>
<feature type="compositionally biased region" description="Low complexity" evidence="3">
    <location>
        <begin position="425"/>
        <end position="435"/>
    </location>
</feature>
<feature type="compositionally biased region" description="Low complexity" evidence="3">
    <location>
        <begin position="399"/>
        <end position="409"/>
    </location>
</feature>
<organism evidence="4">
    <name type="scientific">Cryptosporidium canis</name>
    <dbReference type="NCBI Taxonomy" id="195482"/>
    <lineage>
        <taxon>Eukaryota</taxon>
        <taxon>Sar</taxon>
        <taxon>Alveolata</taxon>
        <taxon>Apicomplexa</taxon>
        <taxon>Conoidasida</taxon>
        <taxon>Coccidia</taxon>
        <taxon>Eucoccidiorida</taxon>
        <taxon>Eimeriorina</taxon>
        <taxon>Cryptosporidiidae</taxon>
        <taxon>Cryptosporidium</taxon>
    </lineage>
</organism>
<protein>
    <submittedName>
        <fullName evidence="4">Conserved eukaryotic alpha beta hydrolase</fullName>
    </submittedName>
</protein>
<keyword evidence="1" id="KW-0547">Nucleotide-binding</keyword>
<dbReference type="Pfam" id="PF05677">
    <property type="entry name" value="DUF818"/>
    <property type="match status" value="1"/>
</dbReference>
<feature type="region of interest" description="Disordered" evidence="3">
    <location>
        <begin position="399"/>
        <end position="438"/>
    </location>
</feature>
<dbReference type="InterPro" id="IPR008536">
    <property type="entry name" value="DUF818"/>
</dbReference>
<accession>A0A9D5DM14</accession>
<dbReference type="Gene3D" id="3.40.50.300">
    <property type="entry name" value="P-loop containing nucleotide triphosphate hydrolases"/>
    <property type="match status" value="1"/>
</dbReference>
<proteinExistence type="predicted"/>
<dbReference type="Gene3D" id="3.40.50.1820">
    <property type="entry name" value="alpha/beta hydrolase"/>
    <property type="match status" value="1"/>
</dbReference>
<dbReference type="InterPro" id="IPR006689">
    <property type="entry name" value="Small_GTPase_ARF/SAR"/>
</dbReference>
<dbReference type="PANTHER" id="PTHR12277">
    <property type="entry name" value="ALPHA/BETA HYDROLASE DOMAIN-CONTAINING PROTEIN"/>
    <property type="match status" value="1"/>
</dbReference>
<dbReference type="EMBL" id="JAPCXC010000021">
    <property type="protein sequence ID" value="KAJ1610924.1"/>
    <property type="molecule type" value="Genomic_DNA"/>
</dbReference>
<dbReference type="Proteomes" id="UP001067231">
    <property type="component" value="Unassembled WGS sequence"/>
</dbReference>
<evidence type="ECO:0000313" key="4">
    <source>
        <dbReference type="EMBL" id="KAJ1610924.1"/>
    </source>
</evidence>
<dbReference type="Pfam" id="PF00025">
    <property type="entry name" value="Arf"/>
    <property type="match status" value="1"/>
</dbReference>
<dbReference type="SUPFAM" id="SSF52540">
    <property type="entry name" value="P-loop containing nucleoside triphosphate hydrolases"/>
    <property type="match status" value="1"/>
</dbReference>
<name>A0A9D5DM14_9CRYT</name>
<keyword evidence="2" id="KW-0342">GTP-binding</keyword>
<dbReference type="GO" id="GO:0003924">
    <property type="term" value="F:GTPase activity"/>
    <property type="evidence" value="ECO:0007669"/>
    <property type="project" value="InterPro"/>
</dbReference>
<evidence type="ECO:0000256" key="2">
    <source>
        <dbReference type="ARBA" id="ARBA00023134"/>
    </source>
</evidence>
<dbReference type="GO" id="GO:0005525">
    <property type="term" value="F:GTP binding"/>
    <property type="evidence" value="ECO:0007669"/>
    <property type="project" value="UniProtKB-KW"/>
</dbReference>